<comment type="caution">
    <text evidence="1">The sequence shown here is derived from an EMBL/GenBank/DDBJ whole genome shotgun (WGS) entry which is preliminary data.</text>
</comment>
<dbReference type="AlphaFoldDB" id="A0A3M7SR57"/>
<organism evidence="1 2">
    <name type="scientific">Brachionus plicatilis</name>
    <name type="common">Marine rotifer</name>
    <name type="synonym">Brachionus muelleri</name>
    <dbReference type="NCBI Taxonomy" id="10195"/>
    <lineage>
        <taxon>Eukaryota</taxon>
        <taxon>Metazoa</taxon>
        <taxon>Spiralia</taxon>
        <taxon>Gnathifera</taxon>
        <taxon>Rotifera</taxon>
        <taxon>Eurotatoria</taxon>
        <taxon>Monogononta</taxon>
        <taxon>Pseudotrocha</taxon>
        <taxon>Ploima</taxon>
        <taxon>Brachionidae</taxon>
        <taxon>Brachionus</taxon>
    </lineage>
</organism>
<evidence type="ECO:0000313" key="2">
    <source>
        <dbReference type="Proteomes" id="UP000276133"/>
    </source>
</evidence>
<sequence length="272" mass="32206">MIENELLSYLGLIPKDSARQENGKTAEIKPNKPNRKLTKFLTKIPFTILYSHEHLAKLTNSFELTKFDSSFRKIKYIGFDYEKYINNDTYVQLNERYPKRKLTSKLENTFARSVKKAKKTPRICLVMTKKISFEQILDNFKISKETQNFIHRKMSRKSEITKDFVSENSDQAISIESQLGDQLNQSHLSLYNNENPIVDQFNKANNNHESSLWFNYFHYNECENFLEHSKNIKPLTQQFNSYRRCKKIQKPNKPLVNLNENFELIDLTNDII</sequence>
<evidence type="ECO:0000313" key="1">
    <source>
        <dbReference type="EMBL" id="RNA38351.1"/>
    </source>
</evidence>
<reference evidence="1 2" key="1">
    <citation type="journal article" date="2018" name="Sci. Rep.">
        <title>Genomic signatures of local adaptation to the degree of environmental predictability in rotifers.</title>
        <authorList>
            <person name="Franch-Gras L."/>
            <person name="Hahn C."/>
            <person name="Garcia-Roger E.M."/>
            <person name="Carmona M.J."/>
            <person name="Serra M."/>
            <person name="Gomez A."/>
        </authorList>
    </citation>
    <scope>NUCLEOTIDE SEQUENCE [LARGE SCALE GENOMIC DNA]</scope>
    <source>
        <strain evidence="1">HYR1</strain>
    </source>
</reference>
<proteinExistence type="predicted"/>
<protein>
    <submittedName>
        <fullName evidence="1">Uncharacterized protein</fullName>
    </submittedName>
</protein>
<gene>
    <name evidence="1" type="ORF">BpHYR1_035441</name>
</gene>
<keyword evidence="2" id="KW-1185">Reference proteome</keyword>
<dbReference type="EMBL" id="REGN01000886">
    <property type="protein sequence ID" value="RNA38351.1"/>
    <property type="molecule type" value="Genomic_DNA"/>
</dbReference>
<name>A0A3M7SR57_BRAPC</name>
<dbReference type="Proteomes" id="UP000276133">
    <property type="component" value="Unassembled WGS sequence"/>
</dbReference>
<accession>A0A3M7SR57</accession>